<reference evidence="1" key="2">
    <citation type="submission" date="2020-09" db="EMBL/GenBank/DDBJ databases">
        <authorList>
            <person name="Sun Q."/>
            <person name="Ohkuma M."/>
        </authorList>
    </citation>
    <scope>NUCLEOTIDE SEQUENCE</scope>
    <source>
        <strain evidence="1">JCM 5069</strain>
    </source>
</reference>
<evidence type="ECO:0000313" key="2">
    <source>
        <dbReference type="Proteomes" id="UP000603708"/>
    </source>
</evidence>
<keyword evidence="2" id="KW-1185">Reference proteome</keyword>
<name>A0A919KZI8_9ACTN</name>
<accession>A0A919KZI8</accession>
<gene>
    <name evidence="1" type="ORF">GCM10018793_28740</name>
</gene>
<dbReference type="EMBL" id="BNCD01000007">
    <property type="protein sequence ID" value="GHH78387.1"/>
    <property type="molecule type" value="Genomic_DNA"/>
</dbReference>
<evidence type="ECO:0008006" key="3">
    <source>
        <dbReference type="Google" id="ProtNLM"/>
    </source>
</evidence>
<dbReference type="Proteomes" id="UP000603708">
    <property type="component" value="Unassembled WGS sequence"/>
</dbReference>
<dbReference type="AlphaFoldDB" id="A0A919KZI8"/>
<dbReference type="SUPFAM" id="SSF53474">
    <property type="entry name" value="alpha/beta-Hydrolases"/>
    <property type="match status" value="1"/>
</dbReference>
<dbReference type="InterPro" id="IPR029058">
    <property type="entry name" value="AB_hydrolase_fold"/>
</dbReference>
<dbReference type="RefSeq" id="WP_189931828.1">
    <property type="nucleotide sequence ID" value="NZ_BNCD01000007.1"/>
</dbReference>
<comment type="caution">
    <text evidence="1">The sequence shown here is derived from an EMBL/GenBank/DDBJ whole genome shotgun (WGS) entry which is preliminary data.</text>
</comment>
<sequence length="261" mass="27623">MVSIRANGINASSVWGDGNASSLAGLINEHLSLWQRLDSTGKGALAGKFVDPATGSPRGVAFAHHADMSDVGIMGHSRGGAGATWQAAESHRGQWPAGVGVKAVVALAPAYNLVTEDMAAHRITRTPLAVVRGTCDGQVTKEVVPFAAGAADRTESGFYQFEVHGADHGYFNTRWSPQSGQVGSRDDAFPVDGHPGYCTDRDDAPAAGQLTEQQQRHVGTTCIDAFFRRYLLGDTTVDPILTGRLHPDSDITTVDVEATLR</sequence>
<reference evidence="1" key="1">
    <citation type="journal article" date="2014" name="Int. J. Syst. Evol. Microbiol.">
        <title>Complete genome sequence of Corynebacterium casei LMG S-19264T (=DSM 44701T), isolated from a smear-ripened cheese.</title>
        <authorList>
            <consortium name="US DOE Joint Genome Institute (JGI-PGF)"/>
            <person name="Walter F."/>
            <person name="Albersmeier A."/>
            <person name="Kalinowski J."/>
            <person name="Ruckert C."/>
        </authorList>
    </citation>
    <scope>NUCLEOTIDE SEQUENCE</scope>
    <source>
        <strain evidence="1">JCM 5069</strain>
    </source>
</reference>
<organism evidence="1 2">
    <name type="scientific">Streptomyces sulfonofaciens</name>
    <dbReference type="NCBI Taxonomy" id="68272"/>
    <lineage>
        <taxon>Bacteria</taxon>
        <taxon>Bacillati</taxon>
        <taxon>Actinomycetota</taxon>
        <taxon>Actinomycetes</taxon>
        <taxon>Kitasatosporales</taxon>
        <taxon>Streptomycetaceae</taxon>
        <taxon>Streptomyces</taxon>
    </lineage>
</organism>
<protein>
    <recommendedName>
        <fullName evidence="3">Alpha/beta hydrolase</fullName>
    </recommendedName>
</protein>
<evidence type="ECO:0000313" key="1">
    <source>
        <dbReference type="EMBL" id="GHH78387.1"/>
    </source>
</evidence>
<proteinExistence type="predicted"/>
<dbReference type="Gene3D" id="3.40.50.1820">
    <property type="entry name" value="alpha/beta hydrolase"/>
    <property type="match status" value="1"/>
</dbReference>